<dbReference type="GO" id="GO:0043139">
    <property type="term" value="F:5'-3' DNA helicase activity"/>
    <property type="evidence" value="ECO:0000318"/>
    <property type="project" value="GO_Central"/>
</dbReference>
<dbReference type="CDD" id="cd18808">
    <property type="entry name" value="SF1_C_Upf1"/>
    <property type="match status" value="1"/>
</dbReference>
<name>A0A2A6BD81_PRIPA</name>
<dbReference type="SUPFAM" id="SSF52540">
    <property type="entry name" value="P-loop containing nucleoside triphosphate hydrolases"/>
    <property type="match status" value="1"/>
</dbReference>
<evidence type="ECO:0000313" key="5">
    <source>
        <dbReference type="EnsemblMetazoa" id="PPA38896.1"/>
    </source>
</evidence>
<evidence type="ECO:0000313" key="6">
    <source>
        <dbReference type="Proteomes" id="UP000005239"/>
    </source>
</evidence>
<dbReference type="AlphaFoldDB" id="A0A2A6BD81"/>
<dbReference type="EnsemblMetazoa" id="PPA38896.1">
    <property type="protein sequence ID" value="PPA38896.1"/>
    <property type="gene ID" value="WBGene00277265"/>
</dbReference>
<dbReference type="Pfam" id="PF13245">
    <property type="entry name" value="AAA_19"/>
    <property type="match status" value="1"/>
</dbReference>
<dbReference type="PANTHER" id="PTHR43788:SF16">
    <property type="entry name" value="HELICASE WITH ZINC FINGER 2"/>
    <property type="match status" value="1"/>
</dbReference>
<dbReference type="GO" id="GO:0016787">
    <property type="term" value="F:hydrolase activity"/>
    <property type="evidence" value="ECO:0007669"/>
    <property type="project" value="UniProtKB-KW"/>
</dbReference>
<dbReference type="InterPro" id="IPR027417">
    <property type="entry name" value="P-loop_NTPase"/>
</dbReference>
<keyword evidence="2" id="KW-0378">Hydrolase</keyword>
<dbReference type="InterPro" id="IPR050534">
    <property type="entry name" value="Coronavir_polyprotein_1ab"/>
</dbReference>
<evidence type="ECO:0000256" key="4">
    <source>
        <dbReference type="ARBA" id="ARBA00022840"/>
    </source>
</evidence>
<reference evidence="5" key="2">
    <citation type="submission" date="2022-06" db="UniProtKB">
        <authorList>
            <consortium name="EnsemblMetazoa"/>
        </authorList>
    </citation>
    <scope>IDENTIFICATION</scope>
    <source>
        <strain evidence="5">PS312</strain>
    </source>
</reference>
<proteinExistence type="predicted"/>
<keyword evidence="6" id="KW-1185">Reference proteome</keyword>
<sequence>MNTGKNKRWTIDSGWKGKGEGGSHRGVVTVQYQLNTSCKFLSAVPASDEAIQTLFHFVFEESKVQEDIHPMKIEKVQGPTMKIIRQRAQVEKMDLTAELPKLKTVLELIQLGISGLMREELKLLDLAPRVITLQFLTKTLRNRGIFRSEIIGKVKEDGWSEGEMLTVLSNNGTFGATILISRFAEDNQIIEIVVDLEDGDLPEGEVTATLVEPSPNPSHVCVQRGVVIKGRGEEILKTIYDCVNEQPEIAHRQARDIANVAGVEWDPEQGEFIILSSSLRNSLVFLDAGPGCGKTTVLGESVHQTVINNPDVLVLVLAITNTAVGVATEKIQQPANRSSSNTRAIRVIFRHDEESTETDLSNVILRSTDGQLRKSVRNLRELMKSMNNANRDESTKVRFSSQILQFKDMEGAFRCITKNSLERVIKVERPNVLCMTIDTLLKAMKDDEMKPVFGKPKKNALTEYIKSKKEIVIFVDEASQVPEASLLALTDALPQACQRYCGDPRQLPPFSCLNEPSFYTDFGAYSVAKVLKRSRKVLRVTLRNCRRMDPGVGAIPSSLFYGGSLLFTRERSRGLLPELFKGNEPVLFVELEGQAEEVSASGSRFNLEELEIVDRLTNRMKNELHEYSLRVITFYKEQKDRMKMKNPSLTVGTVDASQGSEADIVILMTTRTSGEPEFVSQNCRLNVALTRAKKALIIIGRQQTLIQHESWKKFASISPSYSFVSLSHPIVCHPSSCRFHFIDCSIITNRIIC</sequence>
<accession>A0A2A6BD81</accession>
<dbReference type="OrthoDB" id="5851052at2759"/>
<reference evidence="6" key="1">
    <citation type="journal article" date="2008" name="Nat. Genet.">
        <title>The Pristionchus pacificus genome provides a unique perspective on nematode lifestyle and parasitism.</title>
        <authorList>
            <person name="Dieterich C."/>
            <person name="Clifton S.W."/>
            <person name="Schuster L.N."/>
            <person name="Chinwalla A."/>
            <person name="Delehaunty K."/>
            <person name="Dinkelacker I."/>
            <person name="Fulton L."/>
            <person name="Fulton R."/>
            <person name="Godfrey J."/>
            <person name="Minx P."/>
            <person name="Mitreva M."/>
            <person name="Roeseler W."/>
            <person name="Tian H."/>
            <person name="Witte H."/>
            <person name="Yang S.P."/>
            <person name="Wilson R.K."/>
            <person name="Sommer R.J."/>
        </authorList>
    </citation>
    <scope>NUCLEOTIDE SEQUENCE [LARGE SCALE GENOMIC DNA]</scope>
    <source>
        <strain evidence="6">PS312</strain>
    </source>
</reference>
<dbReference type="Gene3D" id="3.40.50.300">
    <property type="entry name" value="P-loop containing nucleotide triphosphate hydrolases"/>
    <property type="match status" value="2"/>
</dbReference>
<dbReference type="InterPro" id="IPR047187">
    <property type="entry name" value="SF1_C_Upf1"/>
</dbReference>
<evidence type="ECO:0000256" key="2">
    <source>
        <dbReference type="ARBA" id="ARBA00022801"/>
    </source>
</evidence>
<evidence type="ECO:0000256" key="3">
    <source>
        <dbReference type="ARBA" id="ARBA00022806"/>
    </source>
</evidence>
<dbReference type="InterPro" id="IPR041679">
    <property type="entry name" value="DNA2/NAM7-like_C"/>
</dbReference>
<dbReference type="Proteomes" id="UP000005239">
    <property type="component" value="Unassembled WGS sequence"/>
</dbReference>
<keyword evidence="4" id="KW-0067">ATP-binding</keyword>
<organism evidence="5 6">
    <name type="scientific">Pristionchus pacificus</name>
    <name type="common">Parasitic nematode worm</name>
    <dbReference type="NCBI Taxonomy" id="54126"/>
    <lineage>
        <taxon>Eukaryota</taxon>
        <taxon>Metazoa</taxon>
        <taxon>Ecdysozoa</taxon>
        <taxon>Nematoda</taxon>
        <taxon>Chromadorea</taxon>
        <taxon>Rhabditida</taxon>
        <taxon>Rhabditina</taxon>
        <taxon>Diplogasteromorpha</taxon>
        <taxon>Diplogasteroidea</taxon>
        <taxon>Neodiplogasteridae</taxon>
        <taxon>Pristionchus</taxon>
    </lineage>
</organism>
<keyword evidence="3" id="KW-0347">Helicase</keyword>
<dbReference type="Pfam" id="PF13087">
    <property type="entry name" value="AAA_12"/>
    <property type="match status" value="1"/>
</dbReference>
<dbReference type="PANTHER" id="PTHR43788">
    <property type="entry name" value="DNA2/NAM7 HELICASE FAMILY MEMBER"/>
    <property type="match status" value="1"/>
</dbReference>
<gene>
    <name evidence="5" type="primary">WBGene00277265</name>
</gene>
<dbReference type="GO" id="GO:0005524">
    <property type="term" value="F:ATP binding"/>
    <property type="evidence" value="ECO:0007669"/>
    <property type="project" value="UniProtKB-KW"/>
</dbReference>
<protein>
    <submittedName>
        <fullName evidence="5">RNA helicase</fullName>
    </submittedName>
</protein>
<keyword evidence="1" id="KW-0547">Nucleotide-binding</keyword>
<evidence type="ECO:0000256" key="1">
    <source>
        <dbReference type="ARBA" id="ARBA00022741"/>
    </source>
</evidence>
<accession>A0A8R1URI8</accession>